<gene>
    <name evidence="1" type="ORF">SpAn4DRAFT_1164</name>
</gene>
<reference evidence="2" key="1">
    <citation type="submission" date="2015-03" db="EMBL/GenBank/DDBJ databases">
        <authorList>
            <person name="Nijsse Bart"/>
        </authorList>
    </citation>
    <scope>NUCLEOTIDE SEQUENCE [LARGE SCALE GENOMIC DNA]</scope>
</reference>
<accession>A0A0U1L4S5</accession>
<dbReference type="AlphaFoldDB" id="A0A0U1L4S5"/>
<dbReference type="Proteomes" id="UP000049855">
    <property type="component" value="Unassembled WGS sequence"/>
</dbReference>
<evidence type="ECO:0000313" key="2">
    <source>
        <dbReference type="Proteomes" id="UP000049855"/>
    </source>
</evidence>
<protein>
    <submittedName>
        <fullName evidence="1">Uncharacterized protein</fullName>
    </submittedName>
</protein>
<dbReference type="EMBL" id="CTRP01000014">
    <property type="protein sequence ID" value="CQR74702.1"/>
    <property type="molecule type" value="Genomic_DNA"/>
</dbReference>
<sequence>MDTHFWCPWGGFLAAGRPVCTGRGGVGLAAVAGALPCQLNEGKQNRLTMCGHTVFVAAHGKPSNLTASILFGNS</sequence>
<proteinExistence type="predicted"/>
<keyword evidence="2" id="KW-1185">Reference proteome</keyword>
<organism evidence="1 2">
    <name type="scientific">Sporomusa ovata</name>
    <dbReference type="NCBI Taxonomy" id="2378"/>
    <lineage>
        <taxon>Bacteria</taxon>
        <taxon>Bacillati</taxon>
        <taxon>Bacillota</taxon>
        <taxon>Negativicutes</taxon>
        <taxon>Selenomonadales</taxon>
        <taxon>Sporomusaceae</taxon>
        <taxon>Sporomusa</taxon>
    </lineage>
</organism>
<evidence type="ECO:0000313" key="1">
    <source>
        <dbReference type="EMBL" id="CQR74702.1"/>
    </source>
</evidence>
<name>A0A0U1L4S5_9FIRM</name>